<comment type="caution">
    <text evidence="2">The sequence shown here is derived from an EMBL/GenBank/DDBJ whole genome shotgun (WGS) entry which is preliminary data.</text>
</comment>
<proteinExistence type="predicted"/>
<keyword evidence="1" id="KW-0732">Signal</keyword>
<dbReference type="OrthoDB" id="514603at2"/>
<keyword evidence="3" id="KW-1185">Reference proteome</keyword>
<dbReference type="RefSeq" id="WP_073075347.1">
    <property type="nucleotide sequence ID" value="NZ_MPPI01000085.1"/>
</dbReference>
<sequence>MYFSKQTLALATLITTLTSGLALTVNPVQAGVQTIQPGLTAVSPTVQSPSLARFTAPLFLNGSWQGNIHAAGDDALSYLTLKMTGKDSTYQGTWQLDGQDGPLQKGSLSATKQGNTIQIKLEKFNGNQAIVLSGTAGATSMSGKVVNTNFVFSFTKS</sequence>
<reference evidence="2 3" key="1">
    <citation type="submission" date="2018-02" db="EMBL/GenBank/DDBJ databases">
        <authorList>
            <person name="Cohen D.B."/>
            <person name="Kent A.D."/>
        </authorList>
    </citation>
    <scope>NUCLEOTIDE SEQUENCE [LARGE SCALE GENOMIC DNA]</scope>
    <source>
        <strain evidence="2 3">ULC007</strain>
    </source>
</reference>
<evidence type="ECO:0000256" key="1">
    <source>
        <dbReference type="SAM" id="SignalP"/>
    </source>
</evidence>
<dbReference type="AlphaFoldDB" id="A0A2T1D3Z7"/>
<dbReference type="Proteomes" id="UP000238634">
    <property type="component" value="Unassembled WGS sequence"/>
</dbReference>
<reference evidence="2 3" key="2">
    <citation type="submission" date="2018-03" db="EMBL/GenBank/DDBJ databases">
        <title>The ancient ancestry and fast evolution of plastids.</title>
        <authorList>
            <person name="Moore K.R."/>
            <person name="Magnabosco C."/>
            <person name="Momper L."/>
            <person name="Gold D.A."/>
            <person name="Bosak T."/>
            <person name="Fournier G.P."/>
        </authorList>
    </citation>
    <scope>NUCLEOTIDE SEQUENCE [LARGE SCALE GENOMIC DNA]</scope>
    <source>
        <strain evidence="2 3">ULC007</strain>
    </source>
</reference>
<evidence type="ECO:0000313" key="2">
    <source>
        <dbReference type="EMBL" id="PSB15233.1"/>
    </source>
</evidence>
<protein>
    <submittedName>
        <fullName evidence="2">Uncharacterized protein</fullName>
    </submittedName>
</protein>
<accession>A0A2T1D3Z7</accession>
<feature type="signal peptide" evidence="1">
    <location>
        <begin position="1"/>
        <end position="30"/>
    </location>
</feature>
<feature type="chain" id="PRO_5015784084" evidence="1">
    <location>
        <begin position="31"/>
        <end position="157"/>
    </location>
</feature>
<organism evidence="2 3">
    <name type="scientific">Phormidesmis priestleyi ULC007</name>
    <dbReference type="NCBI Taxonomy" id="1920490"/>
    <lineage>
        <taxon>Bacteria</taxon>
        <taxon>Bacillati</taxon>
        <taxon>Cyanobacteriota</taxon>
        <taxon>Cyanophyceae</taxon>
        <taxon>Leptolyngbyales</taxon>
        <taxon>Leptolyngbyaceae</taxon>
        <taxon>Phormidesmis</taxon>
    </lineage>
</organism>
<gene>
    <name evidence="2" type="ORF">C7B65_24925</name>
</gene>
<name>A0A2T1D3Z7_9CYAN</name>
<dbReference type="EMBL" id="PVWG01000066">
    <property type="protein sequence ID" value="PSB15233.1"/>
    <property type="molecule type" value="Genomic_DNA"/>
</dbReference>
<evidence type="ECO:0000313" key="3">
    <source>
        <dbReference type="Proteomes" id="UP000238634"/>
    </source>
</evidence>